<dbReference type="InterPro" id="IPR001611">
    <property type="entry name" value="Leu-rich_rpt"/>
</dbReference>
<evidence type="ECO:0000256" key="3">
    <source>
        <dbReference type="SAM" id="SignalP"/>
    </source>
</evidence>
<dbReference type="InterPro" id="IPR039243">
    <property type="entry name" value="LRRC25"/>
</dbReference>
<keyword evidence="2" id="KW-0812">Transmembrane</keyword>
<keyword evidence="4" id="KW-1185">Reference proteome</keyword>
<dbReference type="PROSITE" id="PS51450">
    <property type="entry name" value="LRR"/>
    <property type="match status" value="2"/>
</dbReference>
<dbReference type="AlphaFoldDB" id="A0A6I9YPW9"/>
<dbReference type="KEGG" id="tsr:106552065"/>
<dbReference type="PANTHER" id="PTHR20878">
    <property type="entry name" value="LEUCINE-RICH REPEAT CONTAINING PROTEIN 25"/>
    <property type="match status" value="1"/>
</dbReference>
<feature type="signal peptide" evidence="3">
    <location>
        <begin position="1"/>
        <end position="19"/>
    </location>
</feature>
<dbReference type="Proteomes" id="UP000504617">
    <property type="component" value="Unplaced"/>
</dbReference>
<evidence type="ECO:0000313" key="4">
    <source>
        <dbReference type="Proteomes" id="UP000504617"/>
    </source>
</evidence>
<dbReference type="InterPro" id="IPR032675">
    <property type="entry name" value="LRR_dom_sf"/>
</dbReference>
<dbReference type="CTD" id="126364"/>
<feature type="compositionally biased region" description="Polar residues" evidence="1">
    <location>
        <begin position="218"/>
        <end position="230"/>
    </location>
</feature>
<gene>
    <name evidence="5" type="primary">LRRC25</name>
</gene>
<keyword evidence="2" id="KW-1133">Transmembrane helix</keyword>
<keyword evidence="3" id="KW-0732">Signal</keyword>
<evidence type="ECO:0000313" key="5">
    <source>
        <dbReference type="RefSeq" id="XP_013925730.1"/>
    </source>
</evidence>
<organism evidence="4 5">
    <name type="scientific">Thamnophis sirtalis</name>
    <dbReference type="NCBI Taxonomy" id="35019"/>
    <lineage>
        <taxon>Eukaryota</taxon>
        <taxon>Metazoa</taxon>
        <taxon>Chordata</taxon>
        <taxon>Craniata</taxon>
        <taxon>Vertebrata</taxon>
        <taxon>Euteleostomi</taxon>
        <taxon>Lepidosauria</taxon>
        <taxon>Squamata</taxon>
        <taxon>Bifurcata</taxon>
        <taxon>Unidentata</taxon>
        <taxon>Episquamata</taxon>
        <taxon>Toxicofera</taxon>
        <taxon>Serpentes</taxon>
        <taxon>Colubroidea</taxon>
        <taxon>Colubridae</taxon>
        <taxon>Natricinae</taxon>
        <taxon>Thamnophis</taxon>
    </lineage>
</organism>
<dbReference type="SUPFAM" id="SSF52058">
    <property type="entry name" value="L domain-like"/>
    <property type="match status" value="1"/>
</dbReference>
<evidence type="ECO:0000256" key="1">
    <source>
        <dbReference type="SAM" id="MobiDB-lite"/>
    </source>
</evidence>
<accession>A0A6I9YPW9</accession>
<feature type="region of interest" description="Disordered" evidence="1">
    <location>
        <begin position="211"/>
        <end position="234"/>
    </location>
</feature>
<protein>
    <submittedName>
        <fullName evidence="5">Leucine-rich repeat-containing protein 25</fullName>
    </submittedName>
</protein>
<dbReference type="PANTHER" id="PTHR20878:SF0">
    <property type="entry name" value="LEUCINE-RICH REPEAT-CONTAINING PROTEIN 25"/>
    <property type="match status" value="1"/>
</dbReference>
<dbReference type="RefSeq" id="XP_013925730.1">
    <property type="nucleotide sequence ID" value="XM_014070255.1"/>
</dbReference>
<proteinExistence type="predicted"/>
<evidence type="ECO:0000256" key="2">
    <source>
        <dbReference type="SAM" id="Phobius"/>
    </source>
</evidence>
<keyword evidence="2" id="KW-0472">Membrane</keyword>
<dbReference type="OrthoDB" id="8400687at2759"/>
<feature type="compositionally biased region" description="Basic residues" evidence="1">
    <location>
        <begin position="261"/>
        <end position="282"/>
    </location>
</feature>
<sequence length="328" mass="36798">MWGLLATLLFFPLGCLVDGACPRTVFNHFNETPCLNLSIQNPYPKVNFTMWKLVKELDLSNNNIPELSELESPKKLESLFLHNNKLKKLPSDFFDKTPKLKVLHLEKNQLGSLSIEVSYHCLQKLRVDCHCMVASGILDYCHHCSNQSTQCQCFTSGRLDNVTDYHKNSCFAGTASTRYGLYVGIIVPILILLLLAILAFLVIRRKKGATINQEKRPSSASEGTSGQSRYISRLPQPRETCQDAEFQKNYENVLNEQSKGKAGKMKSGHGNHQNRKQAKAKRSPSEGENGGSSEGHQPVYANTQELYYNYGGQPVPEAVDDVYIIPDQ</sequence>
<dbReference type="Gene3D" id="3.80.10.10">
    <property type="entry name" value="Ribonuclease Inhibitor"/>
    <property type="match status" value="1"/>
</dbReference>
<feature type="region of interest" description="Disordered" evidence="1">
    <location>
        <begin position="258"/>
        <end position="304"/>
    </location>
</feature>
<reference evidence="5" key="1">
    <citation type="submission" date="2025-08" db="UniProtKB">
        <authorList>
            <consortium name="RefSeq"/>
        </authorList>
    </citation>
    <scope>IDENTIFICATION</scope>
    <source>
        <tissue evidence="5">Skeletal muscle</tissue>
    </source>
</reference>
<dbReference type="Pfam" id="PF13855">
    <property type="entry name" value="LRR_8"/>
    <property type="match status" value="1"/>
</dbReference>
<feature type="transmembrane region" description="Helical" evidence="2">
    <location>
        <begin position="179"/>
        <end position="203"/>
    </location>
</feature>
<dbReference type="GeneID" id="106552065"/>
<feature type="chain" id="PRO_5026693289" evidence="3">
    <location>
        <begin position="20"/>
        <end position="328"/>
    </location>
</feature>
<name>A0A6I9YPW9_9SAUR</name>